<geneLocation type="plasmid" evidence="3 4">
    <name>pDEIPR01</name>
</geneLocation>
<sequence>MYYRFFEGRRLAAGSGPCGAPVSARARAKLARRLQASASSLLLGAGLLTLAVLPVAAAQVAGTARSPASGLTLDHPQAPIFVAYPDDGHRVAHPYVLLEGSVLPGTSLQLNGRPLTAGPDGLFIEWVPLQQGANLLRLTSQRGGQSWAATLRVFRQAAPARAAAPLQPLNPPRTAEVVDPDQGYGVNPVRAAWEDDAGRPVLYARAGIRAEVVAVRGDLSRVRLADGRLLWASRDTLRLLPPGTPLLLAAVAAPRWRAAGAGEWQELEFPVSARVPFQLAEQGGRLQLSIIGARPGGSWTLPAGLDLNLQAQASTLQLDLGVGRPLHGFQAFYRAGELGDTLVLRYRTAPLPGPLAGRHIVLDAGHGGSELGGAGSLRVPEKGLTLPITLRIAELLRAQGAQVTLTRADDRTVPLYSRPLLAEQRGAEVLVSIHANAIPDGKDPRSVRGIGSYFTHEQSRPLAAALQAALVAALPQAGDDGLHPAANLALTRPTSQPSVLLELGYLTDPQNLRLLMSPAGQEACAQAVAAGLGRYFALLPQ</sequence>
<gene>
    <name evidence="3" type="ordered locus">Deipr_2272</name>
</gene>
<evidence type="ECO:0000313" key="4">
    <source>
        <dbReference type="Proteomes" id="UP000007718"/>
    </source>
</evidence>
<evidence type="ECO:0000313" key="3">
    <source>
        <dbReference type="EMBL" id="ADY27398.1"/>
    </source>
</evidence>
<keyword evidence="3" id="KW-0614">Plasmid</keyword>
<protein>
    <submittedName>
        <fullName evidence="3">Cell wall hydrolase/autolysin</fullName>
    </submittedName>
</protein>
<dbReference type="OrthoDB" id="53128at2"/>
<dbReference type="Pfam" id="PF01520">
    <property type="entry name" value="Amidase_3"/>
    <property type="match status" value="1"/>
</dbReference>
<feature type="domain" description="MurNAc-LAA" evidence="2">
    <location>
        <begin position="419"/>
        <end position="533"/>
    </location>
</feature>
<dbReference type="SMART" id="SM00646">
    <property type="entry name" value="Ami_3"/>
    <property type="match status" value="1"/>
</dbReference>
<dbReference type="AlphaFoldDB" id="F0RPU2"/>
<name>F0RPU2_DEIPM</name>
<organism evidence="3 4">
    <name type="scientific">Deinococcus proteolyticus (strain ATCC 35074 / DSM 20540 / JCM 6276 / NBRC 101906 / NCIMB 13154 / VKM Ac-1939 / CCM 2703 / MRP)</name>
    <dbReference type="NCBI Taxonomy" id="693977"/>
    <lineage>
        <taxon>Bacteria</taxon>
        <taxon>Thermotogati</taxon>
        <taxon>Deinococcota</taxon>
        <taxon>Deinococci</taxon>
        <taxon>Deinococcales</taxon>
        <taxon>Deinococcaceae</taxon>
        <taxon>Deinococcus</taxon>
    </lineage>
</organism>
<proteinExistence type="predicted"/>
<dbReference type="PANTHER" id="PTHR30404">
    <property type="entry name" value="N-ACETYLMURAMOYL-L-ALANINE AMIDASE"/>
    <property type="match status" value="1"/>
</dbReference>
<dbReference type="PANTHER" id="PTHR30404:SF0">
    <property type="entry name" value="N-ACETYLMURAMOYL-L-ALANINE AMIDASE AMIC"/>
    <property type="match status" value="1"/>
</dbReference>
<evidence type="ECO:0000259" key="2">
    <source>
        <dbReference type="SMART" id="SM00646"/>
    </source>
</evidence>
<dbReference type="InterPro" id="IPR002508">
    <property type="entry name" value="MurNAc-LAA_cat"/>
</dbReference>
<dbReference type="KEGG" id="dpt:Deipr_2272"/>
<keyword evidence="1 3" id="KW-0378">Hydrolase</keyword>
<dbReference type="InterPro" id="IPR050695">
    <property type="entry name" value="N-acetylmuramoyl_amidase_3"/>
</dbReference>
<dbReference type="HOGENOM" id="CLU_031959_0_0_0"/>
<dbReference type="GO" id="GO:0009253">
    <property type="term" value="P:peptidoglycan catabolic process"/>
    <property type="evidence" value="ECO:0007669"/>
    <property type="project" value="InterPro"/>
</dbReference>
<dbReference type="EMBL" id="CP002537">
    <property type="protein sequence ID" value="ADY27398.1"/>
    <property type="molecule type" value="Genomic_DNA"/>
</dbReference>
<dbReference type="CDD" id="cd02696">
    <property type="entry name" value="MurNAc-LAA"/>
    <property type="match status" value="1"/>
</dbReference>
<accession>F0RPU2</accession>
<reference evidence="3 4" key="1">
    <citation type="submission" date="2011-02" db="EMBL/GenBank/DDBJ databases">
        <title>The complete sequence of plasmid1 of Deinococcus proteolyticus DSM 20540.</title>
        <authorList>
            <consortium name="US DOE Joint Genome Institute (JGI-PGF)"/>
            <person name="Lucas S."/>
            <person name="Copeland A."/>
            <person name="Lapidus A."/>
            <person name="Bruce D."/>
            <person name="Goodwin L."/>
            <person name="Pitluck S."/>
            <person name="Kyrpides N."/>
            <person name="Mavromatis K."/>
            <person name="Pagani I."/>
            <person name="Ivanova N."/>
            <person name="Ovchinnikova G."/>
            <person name="Zeytun A."/>
            <person name="Detter J.C."/>
            <person name="Han C."/>
            <person name="Land M."/>
            <person name="Hauser L."/>
            <person name="Markowitz V."/>
            <person name="Cheng J.-F."/>
            <person name="Hugenholtz P."/>
            <person name="Woyke T."/>
            <person name="Wu D."/>
            <person name="Pukall R."/>
            <person name="Steenblock K."/>
            <person name="Brambilla E."/>
            <person name="Klenk H.-P."/>
            <person name="Eisen J.A."/>
        </authorList>
    </citation>
    <scope>NUCLEOTIDE SEQUENCE [LARGE SCALE GENOMIC DNA]</scope>
    <source>
        <strain evidence="4">ATCC 35074 / DSM 20540 / JCM 6276 / NBRC 101906 / NCIMB 13154 / VKM Ac-1939 / CCM 2703 / MRP</strain>
        <plasmid evidence="4">Plasmid pDEIPR01</plasmid>
    </source>
</reference>
<dbReference type="Proteomes" id="UP000007718">
    <property type="component" value="Plasmid pDEIPR01"/>
</dbReference>
<dbReference type="Gene3D" id="3.40.630.40">
    <property type="entry name" value="Zn-dependent exopeptidases"/>
    <property type="match status" value="1"/>
</dbReference>
<dbReference type="GO" id="GO:0008745">
    <property type="term" value="F:N-acetylmuramoyl-L-alanine amidase activity"/>
    <property type="evidence" value="ECO:0007669"/>
    <property type="project" value="InterPro"/>
</dbReference>
<dbReference type="GO" id="GO:0030288">
    <property type="term" value="C:outer membrane-bounded periplasmic space"/>
    <property type="evidence" value="ECO:0007669"/>
    <property type="project" value="TreeGrafter"/>
</dbReference>
<keyword evidence="4" id="KW-1185">Reference proteome</keyword>
<evidence type="ECO:0000256" key="1">
    <source>
        <dbReference type="ARBA" id="ARBA00022801"/>
    </source>
</evidence>
<dbReference type="SUPFAM" id="SSF53187">
    <property type="entry name" value="Zn-dependent exopeptidases"/>
    <property type="match status" value="1"/>
</dbReference>